<protein>
    <submittedName>
        <fullName evidence="1">Uncharacterized protein</fullName>
    </submittedName>
</protein>
<gene>
    <name evidence="1" type="ORF">S01H4_26804</name>
</gene>
<dbReference type="EMBL" id="BART01012978">
    <property type="protein sequence ID" value="GAG87697.1"/>
    <property type="molecule type" value="Genomic_DNA"/>
</dbReference>
<accession>X1C2W3</accession>
<reference evidence="1" key="1">
    <citation type="journal article" date="2014" name="Front. Microbiol.">
        <title>High frequency of phylogenetically diverse reductive dehalogenase-homologous genes in deep subseafloor sedimentary metagenomes.</title>
        <authorList>
            <person name="Kawai M."/>
            <person name="Futagami T."/>
            <person name="Toyoda A."/>
            <person name="Takaki Y."/>
            <person name="Nishi S."/>
            <person name="Hori S."/>
            <person name="Arai W."/>
            <person name="Tsubouchi T."/>
            <person name="Morono Y."/>
            <person name="Uchiyama I."/>
            <person name="Ito T."/>
            <person name="Fujiyama A."/>
            <person name="Inagaki F."/>
            <person name="Takami H."/>
        </authorList>
    </citation>
    <scope>NUCLEOTIDE SEQUENCE</scope>
    <source>
        <strain evidence="1">Expedition CK06-06</strain>
    </source>
</reference>
<evidence type="ECO:0000313" key="1">
    <source>
        <dbReference type="EMBL" id="GAG87697.1"/>
    </source>
</evidence>
<organism evidence="1">
    <name type="scientific">marine sediment metagenome</name>
    <dbReference type="NCBI Taxonomy" id="412755"/>
    <lineage>
        <taxon>unclassified sequences</taxon>
        <taxon>metagenomes</taxon>
        <taxon>ecological metagenomes</taxon>
    </lineage>
</organism>
<dbReference type="AlphaFoldDB" id="X1C2W3"/>
<name>X1C2W3_9ZZZZ</name>
<sequence>MTPHMVVYSWDSTLQVYNVVCIGDPDFGEQFHPGEGYWLYVIEDSVIVP</sequence>
<proteinExistence type="predicted"/>
<comment type="caution">
    <text evidence="1">The sequence shown here is derived from an EMBL/GenBank/DDBJ whole genome shotgun (WGS) entry which is preliminary data.</text>
</comment>